<dbReference type="PANTHER" id="PTHR33908">
    <property type="entry name" value="MANNOSYLTRANSFERASE YKCB-RELATED"/>
    <property type="match status" value="1"/>
</dbReference>
<feature type="transmembrane region" description="Helical" evidence="8">
    <location>
        <begin position="427"/>
        <end position="446"/>
    </location>
</feature>
<feature type="transmembrane region" description="Helical" evidence="8">
    <location>
        <begin position="154"/>
        <end position="173"/>
    </location>
</feature>
<dbReference type="GO" id="GO:0016740">
    <property type="term" value="F:transferase activity"/>
    <property type="evidence" value="ECO:0007669"/>
    <property type="project" value="UniProtKB-KW"/>
</dbReference>
<keyword evidence="6 8" id="KW-1133">Transmembrane helix</keyword>
<feature type="domain" description="ArnT-like N-terminal" evidence="9">
    <location>
        <begin position="44"/>
        <end position="244"/>
    </location>
</feature>
<organism evidence="10 11">
    <name type="scientific">Glycocaulis albus</name>
    <dbReference type="NCBI Taxonomy" id="1382801"/>
    <lineage>
        <taxon>Bacteria</taxon>
        <taxon>Pseudomonadati</taxon>
        <taxon>Pseudomonadota</taxon>
        <taxon>Alphaproteobacteria</taxon>
        <taxon>Maricaulales</taxon>
        <taxon>Maricaulaceae</taxon>
        <taxon>Glycocaulis</taxon>
    </lineage>
</organism>
<feature type="transmembrane region" description="Helical" evidence="8">
    <location>
        <begin position="185"/>
        <end position="217"/>
    </location>
</feature>
<evidence type="ECO:0000256" key="7">
    <source>
        <dbReference type="ARBA" id="ARBA00023136"/>
    </source>
</evidence>
<name>A0ABQ1XI12_9PROT</name>
<keyword evidence="7 8" id="KW-0472">Membrane</keyword>
<feature type="transmembrane region" description="Helical" evidence="8">
    <location>
        <begin position="20"/>
        <end position="42"/>
    </location>
</feature>
<evidence type="ECO:0000256" key="5">
    <source>
        <dbReference type="ARBA" id="ARBA00022692"/>
    </source>
</evidence>
<evidence type="ECO:0000256" key="1">
    <source>
        <dbReference type="ARBA" id="ARBA00004651"/>
    </source>
</evidence>
<keyword evidence="2" id="KW-1003">Cell membrane</keyword>
<reference evidence="11" key="1">
    <citation type="journal article" date="2019" name="Int. J. Syst. Evol. Microbiol.">
        <title>The Global Catalogue of Microorganisms (GCM) 10K type strain sequencing project: providing services to taxonomists for standard genome sequencing and annotation.</title>
        <authorList>
            <consortium name="The Broad Institute Genomics Platform"/>
            <consortium name="The Broad Institute Genome Sequencing Center for Infectious Disease"/>
            <person name="Wu L."/>
            <person name="Ma J."/>
        </authorList>
    </citation>
    <scope>NUCLEOTIDE SEQUENCE [LARGE SCALE GENOMIC DNA]</scope>
    <source>
        <strain evidence="11">CGMCC 1.12766</strain>
    </source>
</reference>
<dbReference type="InterPro" id="IPR003342">
    <property type="entry name" value="ArnT-like_N"/>
</dbReference>
<evidence type="ECO:0000256" key="2">
    <source>
        <dbReference type="ARBA" id="ARBA00022475"/>
    </source>
</evidence>
<keyword evidence="4 10" id="KW-0808">Transferase</keyword>
<dbReference type="EMBL" id="BMFS01000002">
    <property type="protein sequence ID" value="GGG94112.1"/>
    <property type="molecule type" value="Genomic_DNA"/>
</dbReference>
<dbReference type="Proteomes" id="UP000648722">
    <property type="component" value="Unassembled WGS sequence"/>
</dbReference>
<accession>A0ABQ1XI12</accession>
<feature type="transmembrane region" description="Helical" evidence="8">
    <location>
        <begin position="367"/>
        <end position="389"/>
    </location>
</feature>
<sequence>MNDWLETLQKPGARGGLNRYAYLLLVLVALAAMLPGFFTIPAMDRDESRYMQASRQMMETGDFIDIRFQDEARHKQPVGTYWAQVITTTPFGGAEAPVWAHRLTSLFGILAAIIMTGWLGSRLFSPQVGIAAGLVLAIALSLQVEARTAKTDALLLGFGMLAQISLAMLALKITEKRPAFIGWPLALWAATAVCILIKGPIFTMVTGLTLVGFIALTRDFDLLRRIRPGFGLLVVIAIAAPWLVAVTIVTDGAFLAEAVGWSMLRKVSEAAENHTGPLGFHLMLSPVTLWPAAALLALAVLAAWKNRSDRTIRFLVAWIVPTWIVFELITTKLPHYVVPTFPAIAILMGLALKDVPGVLSGLKQRIFHWVVAAAVIVVSGVLIALPIAAHIEFNGEIGLDAWIAAIAGVIGLITVAALAYAPSLRTLGVAGVGAISVYGAMFGVVIPNIDAMWPSERVGRVVDRLEGCETLSIATLGYREPSNAFYLGTDALLADNADAAADVLVSDPACGLAIVDVAEREGFDAALAARGISVRPLATVSGYNLVKGDALELALLVTEGSEVRLGE</sequence>
<evidence type="ECO:0000256" key="4">
    <source>
        <dbReference type="ARBA" id="ARBA00022679"/>
    </source>
</evidence>
<evidence type="ECO:0000256" key="6">
    <source>
        <dbReference type="ARBA" id="ARBA00022989"/>
    </source>
</evidence>
<gene>
    <name evidence="10" type="ORF">GCM10007420_06990</name>
</gene>
<feature type="transmembrane region" description="Helical" evidence="8">
    <location>
        <begin position="336"/>
        <end position="355"/>
    </location>
</feature>
<dbReference type="RefSeq" id="WP_188451161.1">
    <property type="nucleotide sequence ID" value="NZ_BMFS01000002.1"/>
</dbReference>
<evidence type="ECO:0000259" key="9">
    <source>
        <dbReference type="Pfam" id="PF02366"/>
    </source>
</evidence>
<feature type="transmembrane region" description="Helical" evidence="8">
    <location>
        <begin position="124"/>
        <end position="142"/>
    </location>
</feature>
<feature type="transmembrane region" description="Helical" evidence="8">
    <location>
        <begin position="99"/>
        <end position="118"/>
    </location>
</feature>
<keyword evidence="3" id="KW-0328">Glycosyltransferase</keyword>
<evidence type="ECO:0000256" key="3">
    <source>
        <dbReference type="ARBA" id="ARBA00022676"/>
    </source>
</evidence>
<feature type="transmembrane region" description="Helical" evidence="8">
    <location>
        <begin position="229"/>
        <end position="256"/>
    </location>
</feature>
<comment type="caution">
    <text evidence="10">The sequence shown here is derived from an EMBL/GenBank/DDBJ whole genome shotgun (WGS) entry which is preliminary data.</text>
</comment>
<feature type="transmembrane region" description="Helical" evidence="8">
    <location>
        <begin position="287"/>
        <end position="304"/>
    </location>
</feature>
<keyword evidence="5 8" id="KW-0812">Transmembrane</keyword>
<proteinExistence type="predicted"/>
<evidence type="ECO:0000313" key="11">
    <source>
        <dbReference type="Proteomes" id="UP000648722"/>
    </source>
</evidence>
<dbReference type="Pfam" id="PF02366">
    <property type="entry name" value="PMT"/>
    <property type="match status" value="1"/>
</dbReference>
<evidence type="ECO:0000313" key="10">
    <source>
        <dbReference type="EMBL" id="GGG94112.1"/>
    </source>
</evidence>
<protein>
    <submittedName>
        <fullName evidence="10">Glycosyl transferase</fullName>
    </submittedName>
</protein>
<feature type="transmembrane region" description="Helical" evidence="8">
    <location>
        <begin position="311"/>
        <end position="330"/>
    </location>
</feature>
<dbReference type="PANTHER" id="PTHR33908:SF3">
    <property type="entry name" value="UNDECAPRENYL PHOSPHATE-ALPHA-4-AMINO-4-DEOXY-L-ARABINOSE ARABINOSYL TRANSFERASE"/>
    <property type="match status" value="1"/>
</dbReference>
<feature type="transmembrane region" description="Helical" evidence="8">
    <location>
        <begin position="401"/>
        <end position="420"/>
    </location>
</feature>
<dbReference type="InterPro" id="IPR050297">
    <property type="entry name" value="LipidA_mod_glycosyltrf_83"/>
</dbReference>
<keyword evidence="11" id="KW-1185">Reference proteome</keyword>
<comment type="subcellular location">
    <subcellularLocation>
        <location evidence="1">Cell membrane</location>
        <topology evidence="1">Multi-pass membrane protein</topology>
    </subcellularLocation>
</comment>
<evidence type="ECO:0000256" key="8">
    <source>
        <dbReference type="SAM" id="Phobius"/>
    </source>
</evidence>